<name>X0ZNW8_9ZZZZ</name>
<comment type="pathway">
    <text evidence="4">Phospholipid metabolism.</text>
</comment>
<dbReference type="PANTHER" id="PTHR44307">
    <property type="entry name" value="PHOSPHOETHANOLAMINE METHYLTRANSFERASE"/>
    <property type="match status" value="1"/>
</dbReference>
<organism evidence="6">
    <name type="scientific">marine sediment metagenome</name>
    <dbReference type="NCBI Taxonomy" id="412755"/>
    <lineage>
        <taxon>unclassified sequences</taxon>
        <taxon>metagenomes</taxon>
        <taxon>ecological metagenomes</taxon>
    </lineage>
</organism>
<evidence type="ECO:0000256" key="4">
    <source>
        <dbReference type="ARBA" id="ARBA00025707"/>
    </source>
</evidence>
<evidence type="ECO:0000256" key="3">
    <source>
        <dbReference type="ARBA" id="ARBA00022679"/>
    </source>
</evidence>
<dbReference type="Gene3D" id="3.40.50.150">
    <property type="entry name" value="Vaccinia Virus protein VP39"/>
    <property type="match status" value="1"/>
</dbReference>
<dbReference type="SUPFAM" id="SSF53335">
    <property type="entry name" value="S-adenosyl-L-methionine-dependent methyltransferases"/>
    <property type="match status" value="1"/>
</dbReference>
<dbReference type="PANTHER" id="PTHR44307:SF2">
    <property type="entry name" value="PHOSPHOETHANOLAMINE METHYLTRANSFERASE ISOFORM X1"/>
    <property type="match status" value="1"/>
</dbReference>
<evidence type="ECO:0000313" key="6">
    <source>
        <dbReference type="EMBL" id="GAG71104.1"/>
    </source>
</evidence>
<reference evidence="6" key="1">
    <citation type="journal article" date="2014" name="Front. Microbiol.">
        <title>High frequency of phylogenetically diverse reductive dehalogenase-homologous genes in deep subseafloor sedimentary metagenomes.</title>
        <authorList>
            <person name="Kawai M."/>
            <person name="Futagami T."/>
            <person name="Toyoda A."/>
            <person name="Takaki Y."/>
            <person name="Nishi S."/>
            <person name="Hori S."/>
            <person name="Arai W."/>
            <person name="Tsubouchi T."/>
            <person name="Morono Y."/>
            <person name="Uchiyama I."/>
            <person name="Ito T."/>
            <person name="Fujiyama A."/>
            <person name="Inagaki F."/>
            <person name="Takami H."/>
        </authorList>
    </citation>
    <scope>NUCLEOTIDE SEQUENCE</scope>
    <source>
        <strain evidence="6">Expedition CK06-06</strain>
    </source>
</reference>
<dbReference type="GO" id="GO:0008168">
    <property type="term" value="F:methyltransferase activity"/>
    <property type="evidence" value="ECO:0007669"/>
    <property type="project" value="UniProtKB-KW"/>
</dbReference>
<dbReference type="GO" id="GO:0032259">
    <property type="term" value="P:methylation"/>
    <property type="evidence" value="ECO:0007669"/>
    <property type="project" value="UniProtKB-KW"/>
</dbReference>
<dbReference type="AlphaFoldDB" id="X0ZNW8"/>
<gene>
    <name evidence="6" type="ORF">S01H4_11173</name>
</gene>
<proteinExistence type="predicted"/>
<dbReference type="InterPro" id="IPR025714">
    <property type="entry name" value="Methyltranfer_dom"/>
</dbReference>
<keyword evidence="3" id="KW-0808">Transferase</keyword>
<dbReference type="EMBL" id="BART01004459">
    <property type="protein sequence ID" value="GAG71104.1"/>
    <property type="molecule type" value="Genomic_DNA"/>
</dbReference>
<comment type="caution">
    <text evidence="6">The sequence shown here is derived from an EMBL/GenBank/DDBJ whole genome shotgun (WGS) entry which is preliminary data.</text>
</comment>
<feature type="domain" description="Methyltransferase" evidence="5">
    <location>
        <begin position="6"/>
        <end position="97"/>
    </location>
</feature>
<evidence type="ECO:0000256" key="1">
    <source>
        <dbReference type="ARBA" id="ARBA00005189"/>
    </source>
</evidence>
<evidence type="ECO:0000259" key="5">
    <source>
        <dbReference type="Pfam" id="PF13847"/>
    </source>
</evidence>
<sequence length="191" mass="21822">MGEEFGSEIIGIDLSQKNINDATEAARNKKLANVHFKVGDAEHLDFNDNEFDIVILECSFCLFPNKELAAQEIYRVLKPEGRIGITDVAIEKKLPLSAKNLLLRVACIADALPMEGYRVLFENAGFTIETLTNRKDLVLKTMKRIKKRIFIAEIAKGLNYIEGFLFLMLNLLGFWCQYRPFEQINSLFEKL</sequence>
<dbReference type="Pfam" id="PF13847">
    <property type="entry name" value="Methyltransf_31"/>
    <property type="match status" value="1"/>
</dbReference>
<keyword evidence="2" id="KW-0489">Methyltransferase</keyword>
<accession>X0ZNW8</accession>
<dbReference type="InterPro" id="IPR029063">
    <property type="entry name" value="SAM-dependent_MTases_sf"/>
</dbReference>
<protein>
    <recommendedName>
        <fullName evidence="5">Methyltransferase domain-containing protein</fullName>
    </recommendedName>
</protein>
<evidence type="ECO:0000256" key="2">
    <source>
        <dbReference type="ARBA" id="ARBA00022603"/>
    </source>
</evidence>
<dbReference type="CDD" id="cd02440">
    <property type="entry name" value="AdoMet_MTases"/>
    <property type="match status" value="1"/>
</dbReference>
<comment type="pathway">
    <text evidence="1">Lipid metabolism.</text>
</comment>